<dbReference type="Gene3D" id="3.30.565.10">
    <property type="entry name" value="Histidine kinase-like ATPase, C-terminal domain"/>
    <property type="match status" value="1"/>
</dbReference>
<dbReference type="InterPro" id="IPR005467">
    <property type="entry name" value="His_kinase_dom"/>
</dbReference>
<keyword evidence="8" id="KW-0547">Nucleotide-binding</keyword>
<keyword evidence="6" id="KW-0808">Transferase</keyword>
<dbReference type="InterPro" id="IPR036641">
    <property type="entry name" value="HPT_dom_sf"/>
</dbReference>
<dbReference type="CDD" id="cd00088">
    <property type="entry name" value="HPT"/>
    <property type="match status" value="1"/>
</dbReference>
<comment type="caution">
    <text evidence="15">Lacks conserved residue(s) required for the propagation of feature annotation.</text>
</comment>
<dbReference type="Pfam" id="PF00512">
    <property type="entry name" value="HisKA"/>
    <property type="match status" value="1"/>
</dbReference>
<dbReference type="GO" id="GO:0000155">
    <property type="term" value="F:phosphorelay sensor kinase activity"/>
    <property type="evidence" value="ECO:0007669"/>
    <property type="project" value="InterPro"/>
</dbReference>
<evidence type="ECO:0000256" key="12">
    <source>
        <dbReference type="ARBA" id="ARBA00023012"/>
    </source>
</evidence>
<evidence type="ECO:0000256" key="16">
    <source>
        <dbReference type="SAM" id="Coils"/>
    </source>
</evidence>
<dbReference type="InterPro" id="IPR003661">
    <property type="entry name" value="HisK_dim/P_dom"/>
</dbReference>
<dbReference type="SUPFAM" id="SSF47384">
    <property type="entry name" value="Homodimeric domain of signal transducing histidine kinase"/>
    <property type="match status" value="1"/>
</dbReference>
<dbReference type="InterPro" id="IPR003594">
    <property type="entry name" value="HATPase_dom"/>
</dbReference>
<keyword evidence="9 21" id="KW-0418">Kinase</keyword>
<dbReference type="EMBL" id="AF398464">
    <property type="protein sequence ID" value="AAM90591.1"/>
    <property type="molecule type" value="Genomic_DNA"/>
</dbReference>
<evidence type="ECO:0000256" key="15">
    <source>
        <dbReference type="PROSITE-ProRule" id="PRU00169"/>
    </source>
</evidence>
<dbReference type="AlphaFoldDB" id="Q8KWS5"/>
<name>Q8KWS5_9GAMM</name>
<comment type="subcellular location">
    <subcellularLocation>
        <location evidence="2">Cell membrane</location>
        <topology evidence="2">Multi-pass membrane protein</topology>
    </subcellularLocation>
</comment>
<evidence type="ECO:0000256" key="6">
    <source>
        <dbReference type="ARBA" id="ARBA00022679"/>
    </source>
</evidence>
<keyword evidence="10" id="KW-0067">ATP-binding</keyword>
<dbReference type="GO" id="GO:0005524">
    <property type="term" value="F:ATP binding"/>
    <property type="evidence" value="ECO:0007669"/>
    <property type="project" value="UniProtKB-KW"/>
</dbReference>
<evidence type="ECO:0000256" key="7">
    <source>
        <dbReference type="ARBA" id="ARBA00022692"/>
    </source>
</evidence>
<dbReference type="InterPro" id="IPR036890">
    <property type="entry name" value="HATPase_C_sf"/>
</dbReference>
<keyword evidence="7 17" id="KW-0812">Transmembrane</keyword>
<dbReference type="SMART" id="SM00448">
    <property type="entry name" value="REC"/>
    <property type="match status" value="1"/>
</dbReference>
<evidence type="ECO:0000256" key="8">
    <source>
        <dbReference type="ARBA" id="ARBA00022741"/>
    </source>
</evidence>
<dbReference type="EC" id="2.7.13.3" evidence="3"/>
<reference evidence="21" key="1">
    <citation type="journal article" date="2002" name="Microbiology">
        <title>Regulation of polyphenol oxidase activities and melanin synthesis in Marinomonas mediterranea: identification of ppoS, a gene encoding a sensor histidine kinase.</title>
        <authorList>
            <person name="Lucas-Elio P."/>
            <person name="Solano F."/>
            <person name="Sanchez-Amat A."/>
        </authorList>
    </citation>
    <scope>NUCLEOTIDE SEQUENCE</scope>
    <source>
        <strain evidence="21">MMB-1</strain>
    </source>
</reference>
<evidence type="ECO:0000259" key="19">
    <source>
        <dbReference type="PROSITE" id="PS50110"/>
    </source>
</evidence>
<dbReference type="PROSITE" id="PS50110">
    <property type="entry name" value="RESPONSE_REGULATORY"/>
    <property type="match status" value="2"/>
</dbReference>
<evidence type="ECO:0000256" key="3">
    <source>
        <dbReference type="ARBA" id="ARBA00012438"/>
    </source>
</evidence>
<feature type="domain" description="HPt" evidence="20">
    <location>
        <begin position="841"/>
        <end position="934"/>
    </location>
</feature>
<keyword evidence="13 17" id="KW-0472">Membrane</keyword>
<evidence type="ECO:0000256" key="5">
    <source>
        <dbReference type="ARBA" id="ARBA00022553"/>
    </source>
</evidence>
<evidence type="ECO:0000256" key="1">
    <source>
        <dbReference type="ARBA" id="ARBA00000085"/>
    </source>
</evidence>
<evidence type="ECO:0000256" key="11">
    <source>
        <dbReference type="ARBA" id="ARBA00022989"/>
    </source>
</evidence>
<dbReference type="PRINTS" id="PR00344">
    <property type="entry name" value="BCTRLSENSOR"/>
</dbReference>
<gene>
    <name evidence="21" type="primary">ppoS</name>
</gene>
<dbReference type="SMART" id="SM00387">
    <property type="entry name" value="HATPase_c"/>
    <property type="match status" value="1"/>
</dbReference>
<protein>
    <recommendedName>
        <fullName evidence="3">histidine kinase</fullName>
        <ecNumber evidence="3">2.7.13.3</ecNumber>
    </recommendedName>
</protein>
<dbReference type="SUPFAM" id="SSF52172">
    <property type="entry name" value="CheY-like"/>
    <property type="match status" value="2"/>
</dbReference>
<feature type="domain" description="Response regulatory" evidence="19">
    <location>
        <begin position="536"/>
        <end position="653"/>
    </location>
</feature>
<dbReference type="InterPro" id="IPR036097">
    <property type="entry name" value="HisK_dim/P_sf"/>
</dbReference>
<sequence length="939" mass="105155">MLALNSVSLRSKLFFAIYTPCLILSIIASFAFTLSRFDTIDRNFKEGVEKSVSQMTVSAEHALSHSDEGMLNDTLRTLLKHDHINTVQLYNAEEKLITELGKTSEGNTLPFTNANESDENPHFFATIAPIKHPVTRLEHQSNTNFITSSYSVPQVSGWLKVEASKEASIVSKYRYLSATLGTFFIFNLLAIFALLNVTASLLRPIEKISDTVNKITQGHFGATKGLNLPTQYSTVVSDLNDISSRLENHRAEILSNVDQATEDIRRNMDSLEEKSAQLHIANKEATESNRLKSQFLANISHEIRTPLNAIMGYIQILQKDQLDKQQRLYMDTIAQSTTNLLTIISDILDFSKIEAGKLSLDLTDINIRDIVDEVYQILSSANLVNASKELDLIPEFDLDVPTWVIGDPVRIRQVLTNLIGNAIKFTHEGSVRTTVKILEKSNSSLKLSFQIIDTGVGIPENKLDNLFKPFSQVDTSTTRKFGGTGLGLVITKKLVKQMGGNVEVSSEHGIGSNFRFTIVLKPSQKEQKVEDPISKSLLVFEPSLNYRNYLKTYLNHVGANCTFTSSLEQTVTLLNSQTSLDAVLLNIDSHTEKLEEIQELVAYITQQFRLPCILLTKRPHDISKSSILHTLCSEILMTPISHNRLNKSLRSLEEPKLLSEDRLYADETTTTELTTELELEAVEPPEETSPLSGIQILAVDDTQINLQLLGHWLEPHGLQVDLAYSGKQAIEMAKETQYDLILMDIQMPEMDGMEATQRLRKLTNYVHTPIVALTAHALGSEQKQIVSSGMNAYLTKPVNEDILLETITQWCQSKKSYQDLADEKVVALFDIDKALSIANGKSVIAKDMFDMLLNTLEADKKLILHHFEEKDLAKLIHVVHRLHGGSKYTGAIELSKHAGFLETHLKELQFDDVEGVLEDFTDSIDALIDIAPLIKWPQE</sequence>
<dbReference type="Gene3D" id="3.40.50.2300">
    <property type="match status" value="2"/>
</dbReference>
<evidence type="ECO:0000256" key="14">
    <source>
        <dbReference type="PROSITE-ProRule" id="PRU00110"/>
    </source>
</evidence>
<evidence type="ECO:0000256" key="9">
    <source>
        <dbReference type="ARBA" id="ARBA00022777"/>
    </source>
</evidence>
<organism evidence="21">
    <name type="scientific">Marinomonas mediterranea</name>
    <dbReference type="NCBI Taxonomy" id="119864"/>
    <lineage>
        <taxon>Bacteria</taxon>
        <taxon>Pseudomonadati</taxon>
        <taxon>Pseudomonadota</taxon>
        <taxon>Gammaproteobacteria</taxon>
        <taxon>Oceanospirillales</taxon>
        <taxon>Oceanospirillaceae</taxon>
        <taxon>Marinomonas</taxon>
    </lineage>
</organism>
<dbReference type="InterPro" id="IPR001789">
    <property type="entry name" value="Sig_transdc_resp-reg_receiver"/>
</dbReference>
<dbReference type="Gene3D" id="1.20.120.160">
    <property type="entry name" value="HPT domain"/>
    <property type="match status" value="1"/>
</dbReference>
<feature type="modified residue" description="Phosphohistidine" evidence="14">
    <location>
        <position position="880"/>
    </location>
</feature>
<evidence type="ECO:0000256" key="2">
    <source>
        <dbReference type="ARBA" id="ARBA00004651"/>
    </source>
</evidence>
<evidence type="ECO:0000256" key="4">
    <source>
        <dbReference type="ARBA" id="ARBA00022475"/>
    </source>
</evidence>
<dbReference type="Pfam" id="PF01627">
    <property type="entry name" value="Hpt"/>
    <property type="match status" value="1"/>
</dbReference>
<dbReference type="PANTHER" id="PTHR45339:SF1">
    <property type="entry name" value="HYBRID SIGNAL TRANSDUCTION HISTIDINE KINASE J"/>
    <property type="match status" value="1"/>
</dbReference>
<dbReference type="CDD" id="cd17546">
    <property type="entry name" value="REC_hyHK_CKI1_RcsC-like"/>
    <property type="match status" value="1"/>
</dbReference>
<dbReference type="CDD" id="cd16922">
    <property type="entry name" value="HATPase_EvgS-ArcB-TorS-like"/>
    <property type="match status" value="1"/>
</dbReference>
<dbReference type="PANTHER" id="PTHR45339">
    <property type="entry name" value="HYBRID SIGNAL TRANSDUCTION HISTIDINE KINASE J"/>
    <property type="match status" value="1"/>
</dbReference>
<dbReference type="CDD" id="cd00082">
    <property type="entry name" value="HisKA"/>
    <property type="match status" value="1"/>
</dbReference>
<proteinExistence type="predicted"/>
<dbReference type="Pfam" id="PF02518">
    <property type="entry name" value="HATPase_c"/>
    <property type="match status" value="1"/>
</dbReference>
<keyword evidence="11 17" id="KW-1133">Transmembrane helix</keyword>
<evidence type="ECO:0000256" key="10">
    <source>
        <dbReference type="ARBA" id="ARBA00022840"/>
    </source>
</evidence>
<evidence type="ECO:0000259" key="20">
    <source>
        <dbReference type="PROSITE" id="PS50894"/>
    </source>
</evidence>
<feature type="domain" description="Histidine kinase" evidence="18">
    <location>
        <begin position="298"/>
        <end position="522"/>
    </location>
</feature>
<dbReference type="SUPFAM" id="SSF47226">
    <property type="entry name" value="Histidine-containing phosphotransfer domain, HPT domain"/>
    <property type="match status" value="1"/>
</dbReference>
<feature type="transmembrane region" description="Helical" evidence="17">
    <location>
        <begin position="13"/>
        <end position="35"/>
    </location>
</feature>
<evidence type="ECO:0000256" key="17">
    <source>
        <dbReference type="SAM" id="Phobius"/>
    </source>
</evidence>
<dbReference type="PROSITE" id="PS50894">
    <property type="entry name" value="HPT"/>
    <property type="match status" value="1"/>
</dbReference>
<dbReference type="PROSITE" id="PS50109">
    <property type="entry name" value="HIS_KIN"/>
    <property type="match status" value="1"/>
</dbReference>
<dbReference type="InterPro" id="IPR004358">
    <property type="entry name" value="Sig_transdc_His_kin-like_C"/>
</dbReference>
<dbReference type="Pfam" id="PF00072">
    <property type="entry name" value="Response_reg"/>
    <property type="match status" value="1"/>
</dbReference>
<feature type="coiled-coil region" evidence="16">
    <location>
        <begin position="254"/>
        <end position="288"/>
    </location>
</feature>
<feature type="modified residue" description="4-aspartylphosphate" evidence="15">
    <location>
        <position position="744"/>
    </location>
</feature>
<dbReference type="GO" id="GO:0005886">
    <property type="term" value="C:plasma membrane"/>
    <property type="evidence" value="ECO:0007669"/>
    <property type="project" value="UniProtKB-SubCell"/>
</dbReference>
<dbReference type="SMART" id="SM00388">
    <property type="entry name" value="HisKA"/>
    <property type="match status" value="1"/>
</dbReference>
<keyword evidence="12" id="KW-0902">Two-component regulatory system</keyword>
<dbReference type="FunFam" id="3.30.565.10:FF:000010">
    <property type="entry name" value="Sensor histidine kinase RcsC"/>
    <property type="match status" value="1"/>
</dbReference>
<dbReference type="SUPFAM" id="SSF55874">
    <property type="entry name" value="ATPase domain of HSP90 chaperone/DNA topoisomerase II/histidine kinase"/>
    <property type="match status" value="1"/>
</dbReference>
<keyword evidence="4" id="KW-1003">Cell membrane</keyword>
<dbReference type="FunFam" id="1.10.287.130:FF:000003">
    <property type="entry name" value="Histidine kinase"/>
    <property type="match status" value="1"/>
</dbReference>
<feature type="domain" description="Response regulatory" evidence="19">
    <location>
        <begin position="695"/>
        <end position="811"/>
    </location>
</feature>
<dbReference type="Gene3D" id="1.10.287.130">
    <property type="match status" value="1"/>
</dbReference>
<evidence type="ECO:0000313" key="21">
    <source>
        <dbReference type="EMBL" id="AAM90591.1"/>
    </source>
</evidence>
<feature type="transmembrane region" description="Helical" evidence="17">
    <location>
        <begin position="175"/>
        <end position="195"/>
    </location>
</feature>
<evidence type="ECO:0000256" key="13">
    <source>
        <dbReference type="ARBA" id="ARBA00023136"/>
    </source>
</evidence>
<accession>Q8KWS5</accession>
<dbReference type="InterPro" id="IPR011006">
    <property type="entry name" value="CheY-like_superfamily"/>
</dbReference>
<comment type="catalytic activity">
    <reaction evidence="1">
        <text>ATP + protein L-histidine = ADP + protein N-phospho-L-histidine.</text>
        <dbReference type="EC" id="2.7.13.3"/>
    </reaction>
</comment>
<keyword evidence="5 15" id="KW-0597">Phosphoprotein</keyword>
<keyword evidence="16" id="KW-0175">Coiled coil</keyword>
<evidence type="ECO:0000259" key="18">
    <source>
        <dbReference type="PROSITE" id="PS50109"/>
    </source>
</evidence>
<dbReference type="InterPro" id="IPR008207">
    <property type="entry name" value="Sig_transdc_His_kin_Hpt_dom"/>
</dbReference>